<evidence type="ECO:0000256" key="1">
    <source>
        <dbReference type="SAM" id="MobiDB-lite"/>
    </source>
</evidence>
<evidence type="ECO:0000313" key="3">
    <source>
        <dbReference type="Proteomes" id="UP000830375"/>
    </source>
</evidence>
<evidence type="ECO:0000313" key="2">
    <source>
        <dbReference type="EMBL" id="KAI2663985.1"/>
    </source>
</evidence>
<sequence>MCRRLRLMTPLDSPPLRGLLSPRLTPKALLPSARGWMIGSWVQRAPACKLSSALAAKAYGAAGQAAFALHAMAILQVFQAKTLKQLHEGISDSEAMQELRLVTDFALRAMKVTARTLGWPFRRHCRGLPPPHHCKGQSLSRDVEPAAERQHSPLLRRLLKGRPSRLRSDPDTGNLEMEENVLRAIPTSPPPPPGEGQRMVSSPSPVVPTLSKKEQFSLSPGFRPSFLSFRLGASIRQHGIQGSSPLPLPGCPTAGTSATVPLIPLAHQLGAWLALPSLSRWLIRTVRLGYTIQFARLLPKFRGIYFTSVQSKDAVEPVPPAEMKTGFYSPSSYPKRADWFPSVCLRGSGISVQSPPLWLDPVPPSIYQTRGGCPGSTLDMEHPHPQLSRRLADNSSLSRSVVSAQEPGAPAPQPLGASGQLGEEQALPCAEHLFSRYGVGFEAPGAYGSHSRSNATRPALYETASALATRPDPEMGMAPRYLPGQRYPGMPPSLQPMVRPCVPMGGSALRTGVEAYSGQHRCLHDGLGCRLQRASDFGLLDRISTALACQLPQVASSVSRPSAVSADAATQTRASPHGQHSDRSIYQPPGGSTLQLFLLNAGSSVPFSPD</sequence>
<feature type="region of interest" description="Disordered" evidence="1">
    <location>
        <begin position="185"/>
        <end position="206"/>
    </location>
</feature>
<keyword evidence="3" id="KW-1185">Reference proteome</keyword>
<feature type="region of interest" description="Disordered" evidence="1">
    <location>
        <begin position="389"/>
        <end position="420"/>
    </location>
</feature>
<feature type="compositionally biased region" description="Polar residues" evidence="1">
    <location>
        <begin position="393"/>
        <end position="403"/>
    </location>
</feature>
<dbReference type="EMBL" id="JACTAM010000005">
    <property type="protein sequence ID" value="KAI2663985.1"/>
    <property type="molecule type" value="Genomic_DNA"/>
</dbReference>
<protein>
    <submittedName>
        <fullName evidence="2">Intermediate filament protein ifa-2</fullName>
    </submittedName>
</protein>
<dbReference type="Proteomes" id="UP000830375">
    <property type="component" value="Unassembled WGS sequence"/>
</dbReference>
<name>A0ABQ8MMD2_LABRO</name>
<reference evidence="2 3" key="1">
    <citation type="submission" date="2022-01" db="EMBL/GenBank/DDBJ databases">
        <title>A high-quality chromosome-level genome assembly of rohu carp, Labeo rohita.</title>
        <authorList>
            <person name="Arick M.A. II"/>
            <person name="Hsu C.-Y."/>
            <person name="Magbanua Z."/>
            <person name="Pechanova O."/>
            <person name="Grover C."/>
            <person name="Miller E."/>
            <person name="Thrash A."/>
            <person name="Ezzel L."/>
            <person name="Alam S."/>
            <person name="Benzie J."/>
            <person name="Hamilton M."/>
            <person name="Karsi A."/>
            <person name="Lawrence M.L."/>
            <person name="Peterson D.G."/>
        </authorList>
    </citation>
    <scope>NUCLEOTIDE SEQUENCE [LARGE SCALE GENOMIC DNA]</scope>
    <source>
        <strain evidence="3">BAU-BD-2019</strain>
        <tissue evidence="2">Blood</tissue>
    </source>
</reference>
<comment type="caution">
    <text evidence="2">The sequence shown here is derived from an EMBL/GenBank/DDBJ whole genome shotgun (WGS) entry which is preliminary data.</text>
</comment>
<gene>
    <name evidence="2" type="ORF">H4Q32_002092</name>
</gene>
<proteinExistence type="predicted"/>
<organism evidence="2 3">
    <name type="scientific">Labeo rohita</name>
    <name type="common">Indian major carp</name>
    <name type="synonym">Cyprinus rohita</name>
    <dbReference type="NCBI Taxonomy" id="84645"/>
    <lineage>
        <taxon>Eukaryota</taxon>
        <taxon>Metazoa</taxon>
        <taxon>Chordata</taxon>
        <taxon>Craniata</taxon>
        <taxon>Vertebrata</taxon>
        <taxon>Euteleostomi</taxon>
        <taxon>Actinopterygii</taxon>
        <taxon>Neopterygii</taxon>
        <taxon>Teleostei</taxon>
        <taxon>Ostariophysi</taxon>
        <taxon>Cypriniformes</taxon>
        <taxon>Cyprinidae</taxon>
        <taxon>Labeoninae</taxon>
        <taxon>Labeonini</taxon>
        <taxon>Labeo</taxon>
    </lineage>
</organism>
<accession>A0ABQ8MMD2</accession>
<feature type="region of interest" description="Disordered" evidence="1">
    <location>
        <begin position="565"/>
        <end position="586"/>
    </location>
</feature>